<dbReference type="AlphaFoldDB" id="A0A9W6T925"/>
<protein>
    <submittedName>
        <fullName evidence="6">Unnamed protein product</fullName>
    </submittedName>
</protein>
<evidence type="ECO:0000256" key="2">
    <source>
        <dbReference type="ARBA" id="ARBA00007336"/>
    </source>
</evidence>
<comment type="similarity">
    <text evidence="2">Belongs to the EBP2 family.</text>
</comment>
<dbReference type="OrthoDB" id="443772at2759"/>
<dbReference type="Pfam" id="PF05890">
    <property type="entry name" value="Ebp2"/>
    <property type="match status" value="1"/>
</dbReference>
<evidence type="ECO:0000256" key="5">
    <source>
        <dbReference type="ARBA" id="ARBA00023242"/>
    </source>
</evidence>
<comment type="caution">
    <text evidence="6">The sequence shown here is derived from an EMBL/GenBank/DDBJ whole genome shotgun (WGS) entry which is preliminary data.</text>
</comment>
<dbReference type="EMBL" id="BSXU01016845">
    <property type="protein sequence ID" value="GME83877.1"/>
    <property type="molecule type" value="Genomic_DNA"/>
</dbReference>
<dbReference type="GO" id="GO:0006364">
    <property type="term" value="P:rRNA processing"/>
    <property type="evidence" value="ECO:0007669"/>
    <property type="project" value="TreeGrafter"/>
</dbReference>
<dbReference type="GO" id="GO:0030687">
    <property type="term" value="C:preribosome, large subunit precursor"/>
    <property type="evidence" value="ECO:0007669"/>
    <property type="project" value="TreeGrafter"/>
</dbReference>
<sequence>MDSDADVVPHTKLTVNNKAALRESLARIQLKWEKLPFDEHQSITYHSKVEEDIKDIYDDTERELQFFKQGLDAAIQGREKLLKLKIPFARPMDYFAEMVKTDEHMDKMKDKRKREKL</sequence>
<name>A0A9W6T925_AMBMO</name>
<accession>A0A9W6T925</accession>
<dbReference type="InterPro" id="IPR008610">
    <property type="entry name" value="Ebp2"/>
</dbReference>
<dbReference type="GO" id="GO:0034399">
    <property type="term" value="C:nuclear periphery"/>
    <property type="evidence" value="ECO:0007669"/>
    <property type="project" value="TreeGrafter"/>
</dbReference>
<keyword evidence="4" id="KW-0175">Coiled coil</keyword>
<keyword evidence="5" id="KW-0539">Nucleus</keyword>
<dbReference type="PANTHER" id="PTHR13028">
    <property type="entry name" value="RRNA PROCESSING PROTEIN EBNA1-BINDING PROTEIN-RELATED"/>
    <property type="match status" value="1"/>
</dbReference>
<keyword evidence="7" id="KW-1185">Reference proteome</keyword>
<organism evidence="6 7">
    <name type="scientific">Ambrosiozyma monospora</name>
    <name type="common">Yeast</name>
    <name type="synonym">Endomycopsis monosporus</name>
    <dbReference type="NCBI Taxonomy" id="43982"/>
    <lineage>
        <taxon>Eukaryota</taxon>
        <taxon>Fungi</taxon>
        <taxon>Dikarya</taxon>
        <taxon>Ascomycota</taxon>
        <taxon>Saccharomycotina</taxon>
        <taxon>Pichiomycetes</taxon>
        <taxon>Pichiales</taxon>
        <taxon>Pichiaceae</taxon>
        <taxon>Ambrosiozyma</taxon>
    </lineage>
</organism>
<evidence type="ECO:0000313" key="6">
    <source>
        <dbReference type="EMBL" id="GME83877.1"/>
    </source>
</evidence>
<evidence type="ECO:0000256" key="3">
    <source>
        <dbReference type="ARBA" id="ARBA00022517"/>
    </source>
</evidence>
<dbReference type="GO" id="GO:0005730">
    <property type="term" value="C:nucleolus"/>
    <property type="evidence" value="ECO:0007669"/>
    <property type="project" value="UniProtKB-SubCell"/>
</dbReference>
<comment type="subcellular location">
    <subcellularLocation>
        <location evidence="1">Nucleus</location>
        <location evidence="1">Nucleolus</location>
    </subcellularLocation>
</comment>
<reference evidence="6" key="1">
    <citation type="submission" date="2023-04" db="EMBL/GenBank/DDBJ databases">
        <title>Ambrosiozyma monospora NBRC 1965.</title>
        <authorList>
            <person name="Ichikawa N."/>
            <person name="Sato H."/>
            <person name="Tonouchi N."/>
        </authorList>
    </citation>
    <scope>NUCLEOTIDE SEQUENCE</scope>
    <source>
        <strain evidence="6">NBRC 1965</strain>
    </source>
</reference>
<proteinExistence type="inferred from homology"/>
<dbReference type="Proteomes" id="UP001165063">
    <property type="component" value="Unassembled WGS sequence"/>
</dbReference>
<dbReference type="PANTHER" id="PTHR13028:SF0">
    <property type="entry name" value="RRNA-PROCESSING PROTEIN EBP2-RELATED"/>
    <property type="match status" value="1"/>
</dbReference>
<evidence type="ECO:0000313" key="7">
    <source>
        <dbReference type="Proteomes" id="UP001165063"/>
    </source>
</evidence>
<keyword evidence="3" id="KW-0690">Ribosome biogenesis</keyword>
<dbReference type="GO" id="GO:0042273">
    <property type="term" value="P:ribosomal large subunit biogenesis"/>
    <property type="evidence" value="ECO:0007669"/>
    <property type="project" value="TreeGrafter"/>
</dbReference>
<evidence type="ECO:0000256" key="4">
    <source>
        <dbReference type="ARBA" id="ARBA00023054"/>
    </source>
</evidence>
<gene>
    <name evidence="6" type="ORF">Amon01_001012700</name>
</gene>
<evidence type="ECO:0000256" key="1">
    <source>
        <dbReference type="ARBA" id="ARBA00004604"/>
    </source>
</evidence>